<evidence type="ECO:0000256" key="9">
    <source>
        <dbReference type="ARBA" id="ARBA00023180"/>
    </source>
</evidence>
<comment type="subcellular location">
    <subcellularLocation>
        <location evidence="1">Cell membrane</location>
        <topology evidence="1">Multi-pass membrane protein</topology>
    </subcellularLocation>
</comment>
<dbReference type="PANTHER" id="PTHR24246">
    <property type="entry name" value="OLFACTORY RECEPTOR AND ADENOSINE RECEPTOR"/>
    <property type="match status" value="1"/>
</dbReference>
<keyword evidence="8 11" id="KW-0675">Receptor</keyword>
<dbReference type="EMBL" id="LR899011">
    <property type="protein sequence ID" value="CAD7084121.1"/>
    <property type="molecule type" value="Genomic_DNA"/>
</dbReference>
<evidence type="ECO:0000256" key="3">
    <source>
        <dbReference type="ARBA" id="ARBA00022475"/>
    </source>
</evidence>
<evidence type="ECO:0000256" key="10">
    <source>
        <dbReference type="ARBA" id="ARBA00023224"/>
    </source>
</evidence>
<accession>A0A7R8YTY3</accession>
<evidence type="ECO:0000256" key="6">
    <source>
        <dbReference type="ARBA" id="ARBA00023040"/>
    </source>
</evidence>
<dbReference type="PRINTS" id="PR00237">
    <property type="entry name" value="GPCRRHODOPSN"/>
</dbReference>
<dbReference type="GO" id="GO:0007189">
    <property type="term" value="P:adenylate cyclase-activating G protein-coupled receptor signaling pathway"/>
    <property type="evidence" value="ECO:0007669"/>
    <property type="project" value="TreeGrafter"/>
</dbReference>
<feature type="transmembrane region" description="Helical" evidence="13">
    <location>
        <begin position="305"/>
        <end position="326"/>
    </location>
</feature>
<evidence type="ECO:0000256" key="11">
    <source>
        <dbReference type="RuleBase" id="RU000688"/>
    </source>
</evidence>
<evidence type="ECO:0000256" key="8">
    <source>
        <dbReference type="ARBA" id="ARBA00023170"/>
    </source>
</evidence>
<keyword evidence="9" id="KW-0325">Glycoprotein</keyword>
<gene>
    <name evidence="15" type="ORF">HERILL_LOCUS7032</name>
</gene>
<dbReference type="PROSITE" id="PS00237">
    <property type="entry name" value="G_PROTEIN_RECEP_F1_1"/>
    <property type="match status" value="1"/>
</dbReference>
<dbReference type="Gene3D" id="1.20.1070.10">
    <property type="entry name" value="Rhodopsin 7-helix transmembrane proteins"/>
    <property type="match status" value="1"/>
</dbReference>
<feature type="transmembrane region" description="Helical" evidence="13">
    <location>
        <begin position="119"/>
        <end position="143"/>
    </location>
</feature>
<name>A0A7R8YTY3_HERIL</name>
<dbReference type="GO" id="GO:0005886">
    <property type="term" value="C:plasma membrane"/>
    <property type="evidence" value="ECO:0007669"/>
    <property type="project" value="UniProtKB-SubCell"/>
</dbReference>
<evidence type="ECO:0000313" key="16">
    <source>
        <dbReference type="Proteomes" id="UP000594454"/>
    </source>
</evidence>
<evidence type="ECO:0000313" key="15">
    <source>
        <dbReference type="EMBL" id="CAD7084121.1"/>
    </source>
</evidence>
<dbReference type="OMA" id="AYWNREF"/>
<dbReference type="InterPro" id="IPR017452">
    <property type="entry name" value="GPCR_Rhodpsn_7TM"/>
</dbReference>
<protein>
    <recommendedName>
        <fullName evidence="14">G-protein coupled receptors family 1 profile domain-containing protein</fullName>
    </recommendedName>
</protein>
<dbReference type="GO" id="GO:0004930">
    <property type="term" value="F:G protein-coupled receptor activity"/>
    <property type="evidence" value="ECO:0007669"/>
    <property type="project" value="UniProtKB-KW"/>
</dbReference>
<feature type="transmembrane region" description="Helical" evidence="13">
    <location>
        <begin position="195"/>
        <end position="219"/>
    </location>
</feature>
<evidence type="ECO:0000256" key="2">
    <source>
        <dbReference type="ARBA" id="ARBA00010663"/>
    </source>
</evidence>
<dbReference type="InParanoid" id="A0A7R8YTY3"/>
<feature type="transmembrane region" description="Helical" evidence="13">
    <location>
        <begin position="42"/>
        <end position="67"/>
    </location>
</feature>
<keyword evidence="7 13" id="KW-0472">Membrane</keyword>
<evidence type="ECO:0000256" key="5">
    <source>
        <dbReference type="ARBA" id="ARBA00022989"/>
    </source>
</evidence>
<evidence type="ECO:0000256" key="7">
    <source>
        <dbReference type="ARBA" id="ARBA00023136"/>
    </source>
</evidence>
<dbReference type="AlphaFoldDB" id="A0A7R8YTY3"/>
<organism evidence="15 16">
    <name type="scientific">Hermetia illucens</name>
    <name type="common">Black soldier fly</name>
    <dbReference type="NCBI Taxonomy" id="343691"/>
    <lineage>
        <taxon>Eukaryota</taxon>
        <taxon>Metazoa</taxon>
        <taxon>Ecdysozoa</taxon>
        <taxon>Arthropoda</taxon>
        <taxon>Hexapoda</taxon>
        <taxon>Insecta</taxon>
        <taxon>Pterygota</taxon>
        <taxon>Neoptera</taxon>
        <taxon>Endopterygota</taxon>
        <taxon>Diptera</taxon>
        <taxon>Brachycera</taxon>
        <taxon>Stratiomyomorpha</taxon>
        <taxon>Stratiomyidae</taxon>
        <taxon>Hermetiinae</taxon>
        <taxon>Hermetia</taxon>
    </lineage>
</organism>
<keyword evidence="5 13" id="KW-1133">Transmembrane helix</keyword>
<feature type="domain" description="G-protein coupled receptors family 1 profile" evidence="14">
    <location>
        <begin position="54"/>
        <end position="365"/>
    </location>
</feature>
<feature type="transmembrane region" description="Helical" evidence="13">
    <location>
        <begin position="155"/>
        <end position="175"/>
    </location>
</feature>
<sequence length="457" mass="50812">MTDSTYMVGPGISFYRSDGDLSITFNATRPRVVDIELKLYDIFIPILGFLIITMNTVIVVSSGLILYKGPHPRATYIFLGNVALADLITGVAVIFGLYYPSASRTEVVCAVEIGMTVSASMASVYSIGLIGVDRFLYILYGLTYQRYIYPNRARFMVLCTWVLAIVIGFLPAMGYRQNTYNGKLCWFIIIEPPELVLITTTIGLVPLVLIIILYSIILYHALRKISQLKLAAKNRQGTDSGNLRMFRGGRQSSTLSVIPDNPGINGDLNCDEAPSRRCCGLCKRKSAKVQITPVYNPSKWKAIKIVVLTTGCFFVTWFPYFVASAMHAVCDPKQTPKFCDGLRVALASPLAILGLSNSLLNPIIYAWWHNGFRESLRKICKNCCGKEGFVCGAESSSTSQQTIRTQSTFLHKSKRQSDTEASDQESNLIMKSRPTYRRTFQQIGAQNLNYDGGTDED</sequence>
<feature type="transmembrane region" description="Helical" evidence="13">
    <location>
        <begin position="346"/>
        <end position="368"/>
    </location>
</feature>
<evidence type="ECO:0000259" key="14">
    <source>
        <dbReference type="PROSITE" id="PS50262"/>
    </source>
</evidence>
<keyword evidence="3" id="KW-1003">Cell membrane</keyword>
<evidence type="ECO:0000256" key="12">
    <source>
        <dbReference type="SAM" id="MobiDB-lite"/>
    </source>
</evidence>
<dbReference type="GO" id="GO:0001973">
    <property type="term" value="P:G protein-coupled adenosine receptor signaling pathway"/>
    <property type="evidence" value="ECO:0007669"/>
    <property type="project" value="TreeGrafter"/>
</dbReference>
<dbReference type="OrthoDB" id="10011551at2759"/>
<reference evidence="15 16" key="1">
    <citation type="submission" date="2020-11" db="EMBL/GenBank/DDBJ databases">
        <authorList>
            <person name="Wallbank WR R."/>
            <person name="Pardo Diaz C."/>
            <person name="Kozak K."/>
            <person name="Martin S."/>
            <person name="Jiggins C."/>
            <person name="Moest M."/>
            <person name="Warren A I."/>
            <person name="Generalovic N T."/>
            <person name="Byers J.R.P. K."/>
            <person name="Montejo-Kovacevich G."/>
            <person name="Yen C E."/>
        </authorList>
    </citation>
    <scope>NUCLEOTIDE SEQUENCE [LARGE SCALE GENOMIC DNA]</scope>
</reference>
<evidence type="ECO:0000256" key="13">
    <source>
        <dbReference type="SAM" id="Phobius"/>
    </source>
</evidence>
<keyword evidence="10 11" id="KW-0807">Transducer</keyword>
<dbReference type="CDD" id="cd00637">
    <property type="entry name" value="7tm_classA_rhodopsin-like"/>
    <property type="match status" value="1"/>
</dbReference>
<dbReference type="PROSITE" id="PS50262">
    <property type="entry name" value="G_PROTEIN_RECEP_F1_2"/>
    <property type="match status" value="1"/>
</dbReference>
<dbReference type="Proteomes" id="UP000594454">
    <property type="component" value="Chromosome 3"/>
</dbReference>
<keyword evidence="4 11" id="KW-0812">Transmembrane</keyword>
<proteinExistence type="inferred from homology"/>
<feature type="transmembrane region" description="Helical" evidence="13">
    <location>
        <begin position="74"/>
        <end position="99"/>
    </location>
</feature>
<dbReference type="Pfam" id="PF00001">
    <property type="entry name" value="7tm_1"/>
    <property type="match status" value="1"/>
</dbReference>
<feature type="region of interest" description="Disordered" evidence="12">
    <location>
        <begin position="407"/>
        <end position="432"/>
    </location>
</feature>
<evidence type="ECO:0000256" key="1">
    <source>
        <dbReference type="ARBA" id="ARBA00004651"/>
    </source>
</evidence>
<dbReference type="InterPro" id="IPR000276">
    <property type="entry name" value="GPCR_Rhodpsn"/>
</dbReference>
<dbReference type="SUPFAM" id="SSF81321">
    <property type="entry name" value="Family A G protein-coupled receptor-like"/>
    <property type="match status" value="1"/>
</dbReference>
<evidence type="ECO:0000256" key="4">
    <source>
        <dbReference type="ARBA" id="ARBA00022692"/>
    </source>
</evidence>
<keyword evidence="16" id="KW-1185">Reference proteome</keyword>
<dbReference type="PANTHER" id="PTHR24246:SF27">
    <property type="entry name" value="ADENOSINE RECEPTOR, ISOFORM A"/>
    <property type="match status" value="1"/>
</dbReference>
<comment type="similarity">
    <text evidence="2 11">Belongs to the G-protein coupled receptor 1 family.</text>
</comment>
<keyword evidence="6 11" id="KW-0297">G-protein coupled receptor</keyword>